<reference evidence="13" key="1">
    <citation type="submission" date="2025-08" db="UniProtKB">
        <authorList>
            <consortium name="Ensembl"/>
        </authorList>
    </citation>
    <scope>IDENTIFICATION</scope>
</reference>
<keyword evidence="5 11" id="KW-0732">Signal</keyword>
<evidence type="ECO:0000256" key="2">
    <source>
        <dbReference type="ARBA" id="ARBA00004319"/>
    </source>
</evidence>
<dbReference type="PROSITE" id="PS51352">
    <property type="entry name" value="THIOREDOXIN_2"/>
    <property type="match status" value="1"/>
</dbReference>
<dbReference type="GeneTree" id="ENSGT00940000166046"/>
<evidence type="ECO:0000259" key="12">
    <source>
        <dbReference type="PROSITE" id="PS51352"/>
    </source>
</evidence>
<dbReference type="EC" id="5.3.4.1" evidence="4"/>
<keyword evidence="14" id="KW-1185">Reference proteome</keyword>
<keyword evidence="8" id="KW-1015">Disulfide bond</keyword>
<protein>
    <recommendedName>
        <fullName evidence="4">protein disulfide-isomerase</fullName>
        <ecNumber evidence="4">5.3.4.1</ecNumber>
    </recommendedName>
</protein>
<evidence type="ECO:0000256" key="1">
    <source>
        <dbReference type="ARBA" id="ARBA00001182"/>
    </source>
</evidence>
<feature type="chain" id="PRO_5039896814" description="protein disulfide-isomerase" evidence="11">
    <location>
        <begin position="21"/>
        <end position="517"/>
    </location>
</feature>
<name>A0A9J8BCN5_CYPCA</name>
<dbReference type="InterPro" id="IPR013766">
    <property type="entry name" value="Thioredoxin_domain"/>
</dbReference>
<reference evidence="13" key="2">
    <citation type="submission" date="2025-09" db="UniProtKB">
        <authorList>
            <consortium name="Ensembl"/>
        </authorList>
    </citation>
    <scope>IDENTIFICATION</scope>
</reference>
<dbReference type="CDD" id="cd02995">
    <property type="entry name" value="PDI_a_PDI_a'_C"/>
    <property type="match status" value="1"/>
</dbReference>
<comment type="similarity">
    <text evidence="3">Belongs to the protein disulfide isomerase family.</text>
</comment>
<dbReference type="GO" id="GO:0006457">
    <property type="term" value="P:protein folding"/>
    <property type="evidence" value="ECO:0007669"/>
    <property type="project" value="TreeGrafter"/>
</dbReference>
<evidence type="ECO:0000256" key="3">
    <source>
        <dbReference type="ARBA" id="ARBA00006347"/>
    </source>
</evidence>
<dbReference type="FunFam" id="3.40.30.10:FF:000167">
    <property type="entry name" value="Protein disulfide isomerase like, testis expressed"/>
    <property type="match status" value="1"/>
</dbReference>
<evidence type="ECO:0000313" key="14">
    <source>
        <dbReference type="Proteomes" id="UP001108240"/>
    </source>
</evidence>
<evidence type="ECO:0000256" key="4">
    <source>
        <dbReference type="ARBA" id="ARBA00012723"/>
    </source>
</evidence>
<evidence type="ECO:0000256" key="8">
    <source>
        <dbReference type="ARBA" id="ARBA00023157"/>
    </source>
</evidence>
<feature type="domain" description="Thioredoxin" evidence="12">
    <location>
        <begin position="353"/>
        <end position="488"/>
    </location>
</feature>
<dbReference type="CDD" id="cd02982">
    <property type="entry name" value="PDI_b'_family"/>
    <property type="match status" value="1"/>
</dbReference>
<dbReference type="GO" id="GO:0034976">
    <property type="term" value="P:response to endoplasmic reticulum stress"/>
    <property type="evidence" value="ECO:0007669"/>
    <property type="project" value="TreeGrafter"/>
</dbReference>
<accession>A0A9J8BCN5</accession>
<organism evidence="13 14">
    <name type="scientific">Cyprinus carpio carpio</name>
    <dbReference type="NCBI Taxonomy" id="630221"/>
    <lineage>
        <taxon>Eukaryota</taxon>
        <taxon>Metazoa</taxon>
        <taxon>Chordata</taxon>
        <taxon>Craniata</taxon>
        <taxon>Vertebrata</taxon>
        <taxon>Euteleostomi</taxon>
        <taxon>Actinopterygii</taxon>
        <taxon>Neopterygii</taxon>
        <taxon>Teleostei</taxon>
        <taxon>Ostariophysi</taxon>
        <taxon>Cypriniformes</taxon>
        <taxon>Cyprinidae</taxon>
        <taxon>Cyprininae</taxon>
        <taxon>Cyprinus</taxon>
    </lineage>
</organism>
<dbReference type="Pfam" id="PF13848">
    <property type="entry name" value="Thioredoxin_6"/>
    <property type="match status" value="1"/>
</dbReference>
<dbReference type="Ensembl" id="ENSCCRT00000191805.1">
    <property type="protein sequence ID" value="ENSCCRP00000151060.1"/>
    <property type="gene ID" value="ENSCCRG00000011847.2"/>
</dbReference>
<proteinExistence type="inferred from homology"/>
<evidence type="ECO:0000256" key="6">
    <source>
        <dbReference type="ARBA" id="ARBA00022737"/>
    </source>
</evidence>
<evidence type="ECO:0000256" key="10">
    <source>
        <dbReference type="ARBA" id="ARBA00023284"/>
    </source>
</evidence>
<evidence type="ECO:0000313" key="13">
    <source>
        <dbReference type="Ensembl" id="ENSCCRP00000151060.1"/>
    </source>
</evidence>
<dbReference type="FunFam" id="3.40.30.10:FF:000042">
    <property type="entry name" value="protein disulfide-isomerase A2"/>
    <property type="match status" value="1"/>
</dbReference>
<evidence type="ECO:0000256" key="9">
    <source>
        <dbReference type="ARBA" id="ARBA00023235"/>
    </source>
</evidence>
<evidence type="ECO:0000256" key="7">
    <source>
        <dbReference type="ARBA" id="ARBA00022824"/>
    </source>
</evidence>
<keyword evidence="7" id="KW-0256">Endoplasmic reticulum</keyword>
<keyword evidence="6" id="KW-0677">Repeat</keyword>
<dbReference type="SUPFAM" id="SSF52833">
    <property type="entry name" value="Thioredoxin-like"/>
    <property type="match status" value="4"/>
</dbReference>
<dbReference type="GO" id="GO:0003756">
    <property type="term" value="F:protein disulfide isomerase activity"/>
    <property type="evidence" value="ECO:0007669"/>
    <property type="project" value="UniProtKB-EC"/>
</dbReference>
<feature type="signal peptide" evidence="11">
    <location>
        <begin position="1"/>
        <end position="20"/>
    </location>
</feature>
<evidence type="ECO:0000256" key="5">
    <source>
        <dbReference type="ARBA" id="ARBA00022729"/>
    </source>
</evidence>
<keyword evidence="10" id="KW-0676">Redox-active center</keyword>
<evidence type="ECO:0000256" key="11">
    <source>
        <dbReference type="SAM" id="SignalP"/>
    </source>
</evidence>
<dbReference type="GO" id="GO:0005788">
    <property type="term" value="C:endoplasmic reticulum lumen"/>
    <property type="evidence" value="ECO:0007669"/>
    <property type="project" value="UniProtKB-SubCell"/>
</dbReference>
<dbReference type="CDD" id="cd02981">
    <property type="entry name" value="PDI_b_family"/>
    <property type="match status" value="1"/>
</dbReference>
<dbReference type="FunFam" id="3.40.30.10:FF:000456">
    <property type="entry name" value="Protein disulfide-isomerase"/>
    <property type="match status" value="1"/>
</dbReference>
<dbReference type="Proteomes" id="UP001108240">
    <property type="component" value="Unplaced"/>
</dbReference>
<dbReference type="Gene3D" id="3.40.30.10">
    <property type="entry name" value="Glutaredoxin"/>
    <property type="match status" value="4"/>
</dbReference>
<sequence>MKVYITLCLSVCVYLCEALAESDPDAILEDKDVLVLTKSNFEWALKQHNQLLVHFYAPLSGQSLGSILEFREAAGALKEAESDVRLGGVNVKKEKDLAASLNVTTIPSLRLYLSGNKNNPVHCPDLKSSAAILTWLKRRKGPSADIISNLTQLVKFTEEEDLVVLGLFKDLEEDIAKVFYETAADIADLPFGVTGNDEIFSKYEISGDTVLLIRKSKPDKQFEMGSSTVKTDLVQFIRLYEMELVTEYNGETASKILNSVVLNHFLLFINKTEEGFEEIYLAFKTTAEKLRGKVLFVMIDVSEPRNGRVMEYFRVRSEEVPQIRMVNLSNHVQYQLPSDRFDTQTLLEFCLKYLDGKAKPKLQSESIPENWDTQPVKELVGMNFEIVAFNHNKNVIVLFYAPWSSESRALFPLWEELAEHFRENEDVVVAKIDVTANDVNIHLREKYPSIKLFPAVYSERVSGLLQLTVYVALHNISDLILIGNPYLRQPRYCVIVFGLKKVMLLLYCLGVQSMSTL</sequence>
<dbReference type="PANTHER" id="PTHR18929">
    <property type="entry name" value="PROTEIN DISULFIDE ISOMERASE"/>
    <property type="match status" value="1"/>
</dbReference>
<dbReference type="AlphaFoldDB" id="A0A9J8BCN5"/>
<comment type="catalytic activity">
    <reaction evidence="1">
        <text>Catalyzes the rearrangement of -S-S- bonds in proteins.</text>
        <dbReference type="EC" id="5.3.4.1"/>
    </reaction>
</comment>
<dbReference type="CDD" id="cd02961">
    <property type="entry name" value="PDI_a_family"/>
    <property type="match status" value="1"/>
</dbReference>
<comment type="subcellular location">
    <subcellularLocation>
        <location evidence="2">Endoplasmic reticulum lumen</location>
    </subcellularLocation>
</comment>
<dbReference type="PANTHER" id="PTHR18929:SF58">
    <property type="entry name" value="PROTEIN DISULFIDE-ISOMERASE-LIKE PROTEIN OF THE TESTIS"/>
    <property type="match status" value="1"/>
</dbReference>
<dbReference type="Pfam" id="PF00085">
    <property type="entry name" value="Thioredoxin"/>
    <property type="match status" value="2"/>
</dbReference>
<dbReference type="InterPro" id="IPR036249">
    <property type="entry name" value="Thioredoxin-like_sf"/>
</dbReference>
<keyword evidence="9" id="KW-0413">Isomerase</keyword>